<dbReference type="InterPro" id="IPR000868">
    <property type="entry name" value="Isochorismatase-like_dom"/>
</dbReference>
<comment type="pathway">
    <text evidence="5">Cofactor biosynthesis; nicotinate biosynthesis; nicotinate from nicotinamide: step 1/1.</text>
</comment>
<dbReference type="Proteomes" id="UP001195483">
    <property type="component" value="Unassembled WGS sequence"/>
</dbReference>
<dbReference type="GO" id="GO:0019363">
    <property type="term" value="P:pyridine nucleotide biosynthetic process"/>
    <property type="evidence" value="ECO:0007669"/>
    <property type="project" value="UniProtKB-KW"/>
</dbReference>
<dbReference type="GO" id="GO:0008936">
    <property type="term" value="F:nicotinamidase activity"/>
    <property type="evidence" value="ECO:0007669"/>
    <property type="project" value="UniProtKB-EC"/>
</dbReference>
<dbReference type="InterPro" id="IPR036380">
    <property type="entry name" value="Isochorismatase-like_sf"/>
</dbReference>
<protein>
    <recommendedName>
        <fullName evidence="6">nicotinamidase</fullName>
        <ecNumber evidence="6">3.5.1.19</ecNumber>
    </recommendedName>
    <alternativeName>
        <fullName evidence="7">Nicotinamide deamidase</fullName>
    </alternativeName>
</protein>
<name>A0AAE0TAI2_9BIVA</name>
<dbReference type="PANTHER" id="PTHR11080:SF2">
    <property type="entry name" value="LD05707P"/>
    <property type="match status" value="1"/>
</dbReference>
<dbReference type="InterPro" id="IPR052347">
    <property type="entry name" value="Isochorismatase_Nicotinamidase"/>
</dbReference>
<dbReference type="EC" id="3.5.1.19" evidence="6"/>
<dbReference type="SUPFAM" id="SSF52499">
    <property type="entry name" value="Isochorismatase-like hydrolases"/>
    <property type="match status" value="1"/>
</dbReference>
<dbReference type="FunFam" id="3.40.50.850:FF:000006">
    <property type="entry name" value="Bifunctional pyrazinamidase/nicotinamidase"/>
    <property type="match status" value="1"/>
</dbReference>
<evidence type="ECO:0000256" key="2">
    <source>
        <dbReference type="ARBA" id="ARBA00022642"/>
    </source>
</evidence>
<evidence type="ECO:0000313" key="10">
    <source>
        <dbReference type="EMBL" id="KAK3606771.1"/>
    </source>
</evidence>
<gene>
    <name evidence="10" type="ORF">CHS0354_018365</name>
</gene>
<organism evidence="10 11">
    <name type="scientific">Potamilus streckersoni</name>
    <dbReference type="NCBI Taxonomy" id="2493646"/>
    <lineage>
        <taxon>Eukaryota</taxon>
        <taxon>Metazoa</taxon>
        <taxon>Spiralia</taxon>
        <taxon>Lophotrochozoa</taxon>
        <taxon>Mollusca</taxon>
        <taxon>Bivalvia</taxon>
        <taxon>Autobranchia</taxon>
        <taxon>Heteroconchia</taxon>
        <taxon>Palaeoheterodonta</taxon>
        <taxon>Unionida</taxon>
        <taxon>Unionoidea</taxon>
        <taxon>Unionidae</taxon>
        <taxon>Ambleminae</taxon>
        <taxon>Lampsilini</taxon>
        <taxon>Potamilus</taxon>
    </lineage>
</organism>
<dbReference type="PANTHER" id="PTHR11080">
    <property type="entry name" value="PYRAZINAMIDASE/NICOTINAMIDASE"/>
    <property type="match status" value="1"/>
</dbReference>
<evidence type="ECO:0000256" key="3">
    <source>
        <dbReference type="ARBA" id="ARBA00022723"/>
    </source>
</evidence>
<keyword evidence="4" id="KW-0378">Hydrolase</keyword>
<feature type="transmembrane region" description="Helical" evidence="8">
    <location>
        <begin position="12"/>
        <end position="31"/>
    </location>
</feature>
<reference evidence="10" key="3">
    <citation type="submission" date="2023-05" db="EMBL/GenBank/DDBJ databases">
        <authorList>
            <person name="Smith C.H."/>
        </authorList>
    </citation>
    <scope>NUCLEOTIDE SEQUENCE</scope>
    <source>
        <strain evidence="10">CHS0354</strain>
        <tissue evidence="10">Mantle</tissue>
    </source>
</reference>
<evidence type="ECO:0000256" key="6">
    <source>
        <dbReference type="ARBA" id="ARBA00039017"/>
    </source>
</evidence>
<evidence type="ECO:0000313" key="11">
    <source>
        <dbReference type="Proteomes" id="UP001195483"/>
    </source>
</evidence>
<reference evidence="10" key="1">
    <citation type="journal article" date="2021" name="Genome Biol. Evol.">
        <title>A High-Quality Reference Genome for a Parasitic Bivalve with Doubly Uniparental Inheritance (Bivalvia: Unionida).</title>
        <authorList>
            <person name="Smith C.H."/>
        </authorList>
    </citation>
    <scope>NUCLEOTIDE SEQUENCE</scope>
    <source>
        <strain evidence="10">CHS0354</strain>
    </source>
</reference>
<keyword evidence="3" id="KW-0479">Metal-binding</keyword>
<dbReference type="Gene3D" id="3.40.50.850">
    <property type="entry name" value="Isochorismatase-like"/>
    <property type="match status" value="1"/>
</dbReference>
<comment type="caution">
    <text evidence="10">The sequence shown here is derived from an EMBL/GenBank/DDBJ whole genome shotgun (WGS) entry which is preliminary data.</text>
</comment>
<keyword evidence="11" id="KW-1185">Reference proteome</keyword>
<evidence type="ECO:0000256" key="1">
    <source>
        <dbReference type="ARBA" id="ARBA00006336"/>
    </source>
</evidence>
<keyword evidence="8" id="KW-0812">Transmembrane</keyword>
<dbReference type="AlphaFoldDB" id="A0AAE0TAI2"/>
<feature type="domain" description="Isochorismatase-like" evidence="9">
    <location>
        <begin position="62"/>
        <end position="249"/>
    </location>
</feature>
<keyword evidence="8" id="KW-1133">Transmembrane helix</keyword>
<sequence>MTALPKKNLSMPYDIVIVIILVSLMLSACGLKTVPRPLEGRADDADAIIPLDIKLENSEPKTLILIDIQNDFCPGGALAVPEGDAVVPAANRLMPVYSHVIATQDWHPAGHHSFASGHGKKPGDIVMLGNIRQILWPDHCVQGTHGAEFHPALHRQYFTHIVQKGINPEVDSYSAFFDNARLKSTGLADYLHRKGITHLDIMGLATDYCVKYSALDALDLGFQVRILLNGCRGINLQPGDTDRALSEITSAGGLIVNE</sequence>
<evidence type="ECO:0000256" key="8">
    <source>
        <dbReference type="SAM" id="Phobius"/>
    </source>
</evidence>
<accession>A0AAE0TAI2</accession>
<dbReference type="GO" id="GO:0046872">
    <property type="term" value="F:metal ion binding"/>
    <property type="evidence" value="ECO:0007669"/>
    <property type="project" value="UniProtKB-KW"/>
</dbReference>
<dbReference type="EMBL" id="JAEAOA010001141">
    <property type="protein sequence ID" value="KAK3606771.1"/>
    <property type="molecule type" value="Genomic_DNA"/>
</dbReference>
<keyword evidence="8" id="KW-0472">Membrane</keyword>
<evidence type="ECO:0000256" key="4">
    <source>
        <dbReference type="ARBA" id="ARBA00022801"/>
    </source>
</evidence>
<evidence type="ECO:0000259" key="9">
    <source>
        <dbReference type="Pfam" id="PF00857"/>
    </source>
</evidence>
<evidence type="ECO:0000256" key="5">
    <source>
        <dbReference type="ARBA" id="ARBA00037900"/>
    </source>
</evidence>
<reference evidence="10" key="2">
    <citation type="journal article" date="2021" name="Genome Biol. Evol.">
        <title>Developing a high-quality reference genome for a parasitic bivalve with doubly uniparental inheritance (Bivalvia: Unionida).</title>
        <authorList>
            <person name="Smith C.H."/>
        </authorList>
    </citation>
    <scope>NUCLEOTIDE SEQUENCE</scope>
    <source>
        <strain evidence="10">CHS0354</strain>
        <tissue evidence="10">Mantle</tissue>
    </source>
</reference>
<keyword evidence="2" id="KW-0662">Pyridine nucleotide biosynthesis</keyword>
<dbReference type="NCBIfam" id="NF008623">
    <property type="entry name" value="PRK11609.1"/>
    <property type="match status" value="1"/>
</dbReference>
<dbReference type="CDD" id="cd01011">
    <property type="entry name" value="nicotinamidase"/>
    <property type="match status" value="1"/>
</dbReference>
<comment type="similarity">
    <text evidence="1">Belongs to the isochorismatase family.</text>
</comment>
<dbReference type="Pfam" id="PF00857">
    <property type="entry name" value="Isochorismatase"/>
    <property type="match status" value="1"/>
</dbReference>
<evidence type="ECO:0000256" key="7">
    <source>
        <dbReference type="ARBA" id="ARBA00043224"/>
    </source>
</evidence>
<dbReference type="PROSITE" id="PS51257">
    <property type="entry name" value="PROKAR_LIPOPROTEIN"/>
    <property type="match status" value="1"/>
</dbReference>
<proteinExistence type="inferred from homology"/>